<evidence type="ECO:0000313" key="5">
    <source>
        <dbReference type="Proteomes" id="UP000005289"/>
    </source>
</evidence>
<dbReference type="PROSITE" id="PS01319">
    <property type="entry name" value="RBFA"/>
    <property type="match status" value="1"/>
</dbReference>
<protein>
    <recommendedName>
        <fullName evidence="2">Ribosome-binding factor A</fullName>
    </recommendedName>
</protein>
<dbReference type="InterPro" id="IPR015946">
    <property type="entry name" value="KH_dom-like_a/b"/>
</dbReference>
<dbReference type="GO" id="GO:0030490">
    <property type="term" value="P:maturation of SSU-rRNA"/>
    <property type="evidence" value="ECO:0007669"/>
    <property type="project" value="UniProtKB-UniRule"/>
</dbReference>
<keyword evidence="5" id="KW-1185">Reference proteome</keyword>
<dbReference type="InterPro" id="IPR000238">
    <property type="entry name" value="RbfA"/>
</dbReference>
<comment type="subunit">
    <text evidence="2">Monomer. Binds 30S ribosomal subunits, but not 50S ribosomal subunits or 70S ribosomes.</text>
</comment>
<dbReference type="InterPro" id="IPR023799">
    <property type="entry name" value="RbfA_dom_sf"/>
</dbReference>
<sequence>MTAHRDYHRSERVGDQMQRELAELIRLEVKDPRVGMITLSGVEVSRDLAHAKVFFTQLGGEAKGLEAQQGLNHAAGYLRHALGTRLRLRSVPTLRFIYDDTPERGARISALIDSAIAEDIARHPQDAPSDESVDPADPGSDR</sequence>
<evidence type="ECO:0000256" key="1">
    <source>
        <dbReference type="ARBA" id="ARBA00022517"/>
    </source>
</evidence>
<comment type="subcellular location">
    <subcellularLocation>
        <location evidence="2">Cytoplasm</location>
    </subcellularLocation>
</comment>
<dbReference type="PANTHER" id="PTHR33515:SF1">
    <property type="entry name" value="RIBOSOME-BINDING FACTOR A, CHLOROPLASTIC-RELATED"/>
    <property type="match status" value="1"/>
</dbReference>
<dbReference type="KEGG" id="tti:THITH_12900"/>
<keyword evidence="2" id="KW-0963">Cytoplasm</keyword>
<dbReference type="RefSeq" id="WP_006748473.1">
    <property type="nucleotide sequence ID" value="NZ_CP007029.1"/>
</dbReference>
<dbReference type="HOGENOM" id="CLU_089475_5_0_6"/>
<gene>
    <name evidence="2" type="primary">rbfA</name>
    <name evidence="4" type="ORF">THITH_12900</name>
</gene>
<feature type="region of interest" description="Disordered" evidence="3">
    <location>
        <begin position="119"/>
        <end position="142"/>
    </location>
</feature>
<dbReference type="GO" id="GO:0005829">
    <property type="term" value="C:cytosol"/>
    <property type="evidence" value="ECO:0007669"/>
    <property type="project" value="TreeGrafter"/>
</dbReference>
<dbReference type="EMBL" id="CP007029">
    <property type="protein sequence ID" value="AHE99004.1"/>
    <property type="molecule type" value="Genomic_DNA"/>
</dbReference>
<dbReference type="NCBIfam" id="TIGR00082">
    <property type="entry name" value="rbfA"/>
    <property type="match status" value="1"/>
</dbReference>
<accession>W0DK75</accession>
<reference evidence="4 5" key="1">
    <citation type="submission" date="2013-12" db="EMBL/GenBank/DDBJ databases">
        <authorList>
            <consortium name="DOE Joint Genome Institute"/>
            <person name="Muyzer G."/>
            <person name="Huntemann M."/>
            <person name="Han J."/>
            <person name="Chen A."/>
            <person name="Kyrpides N."/>
            <person name="Mavromatis K."/>
            <person name="Markowitz V."/>
            <person name="Palaniappan K."/>
            <person name="Ivanova N."/>
            <person name="Schaumberg A."/>
            <person name="Pati A."/>
            <person name="Liolios K."/>
            <person name="Nordberg H.P."/>
            <person name="Cantor M.N."/>
            <person name="Hua S.X."/>
            <person name="Woyke T."/>
        </authorList>
    </citation>
    <scope>NUCLEOTIDE SEQUENCE [LARGE SCALE GENOMIC DNA]</scope>
    <source>
        <strain evidence="4 5">ARh 1</strain>
    </source>
</reference>
<name>W0DK75_9GAMM</name>
<evidence type="ECO:0000313" key="4">
    <source>
        <dbReference type="EMBL" id="AHE99004.1"/>
    </source>
</evidence>
<evidence type="ECO:0000256" key="2">
    <source>
        <dbReference type="HAMAP-Rule" id="MF_00003"/>
    </source>
</evidence>
<dbReference type="HAMAP" id="MF_00003">
    <property type="entry name" value="RbfA"/>
    <property type="match status" value="1"/>
</dbReference>
<keyword evidence="1 2" id="KW-0690">Ribosome biogenesis</keyword>
<dbReference type="GO" id="GO:0043024">
    <property type="term" value="F:ribosomal small subunit binding"/>
    <property type="evidence" value="ECO:0007669"/>
    <property type="project" value="TreeGrafter"/>
</dbReference>
<comment type="function">
    <text evidence="2">One of several proteins that assist in the late maturation steps of the functional core of the 30S ribosomal subunit. Associates with free 30S ribosomal subunits (but not with 30S subunits that are part of 70S ribosomes or polysomes). Required for efficient processing of 16S rRNA. May interact with the 5'-terminal helix region of 16S rRNA.</text>
</comment>
<proteinExistence type="inferred from homology"/>
<dbReference type="SUPFAM" id="SSF89919">
    <property type="entry name" value="Ribosome-binding factor A, RbfA"/>
    <property type="match status" value="1"/>
</dbReference>
<dbReference type="PANTHER" id="PTHR33515">
    <property type="entry name" value="RIBOSOME-BINDING FACTOR A, CHLOROPLASTIC-RELATED"/>
    <property type="match status" value="1"/>
</dbReference>
<comment type="similarity">
    <text evidence="2">Belongs to the RbfA family.</text>
</comment>
<dbReference type="OrthoDB" id="307788at2"/>
<dbReference type="Pfam" id="PF02033">
    <property type="entry name" value="RBFA"/>
    <property type="match status" value="1"/>
</dbReference>
<dbReference type="AlphaFoldDB" id="W0DK75"/>
<dbReference type="STRING" id="713585.THITH_12900"/>
<dbReference type="Proteomes" id="UP000005289">
    <property type="component" value="Chromosome"/>
</dbReference>
<dbReference type="Gene3D" id="3.30.300.20">
    <property type="match status" value="1"/>
</dbReference>
<evidence type="ECO:0000256" key="3">
    <source>
        <dbReference type="SAM" id="MobiDB-lite"/>
    </source>
</evidence>
<organism evidence="4 5">
    <name type="scientific">Thioalkalivibrio paradoxus ARh 1</name>
    <dbReference type="NCBI Taxonomy" id="713585"/>
    <lineage>
        <taxon>Bacteria</taxon>
        <taxon>Pseudomonadati</taxon>
        <taxon>Pseudomonadota</taxon>
        <taxon>Gammaproteobacteria</taxon>
        <taxon>Chromatiales</taxon>
        <taxon>Ectothiorhodospiraceae</taxon>
        <taxon>Thioalkalivibrio</taxon>
    </lineage>
</organism>
<dbReference type="InterPro" id="IPR020053">
    <property type="entry name" value="Ribosome-bd_factorA_CS"/>
</dbReference>